<keyword evidence="1" id="KW-0812">Transmembrane</keyword>
<feature type="transmembrane region" description="Helical" evidence="1">
    <location>
        <begin position="647"/>
        <end position="664"/>
    </location>
</feature>
<dbReference type="GeneID" id="39114196"/>
<feature type="transmembrane region" description="Helical" evidence="1">
    <location>
        <begin position="532"/>
        <end position="551"/>
    </location>
</feature>
<keyword evidence="1" id="KW-1133">Transmembrane helix</keyword>
<evidence type="ECO:0000313" key="2">
    <source>
        <dbReference type="EMBL" id="QBC73439.1"/>
    </source>
</evidence>
<sequence length="1054" mass="130849">MVKKLNIEVESFFKKKKFNYLVNNLDSKKNVNKTFIISHDRDNYVKNNLIRAKITLKQKKLFFFFETLFTFNFYRKKIVDLLFLGKNRQIRENKNYFSSLNFDKFKILKNFDKILFDYFPKFRFYKFKFFFKINDVNKKRLYHYFKIIKNLKNNCLFFSHKTVNIVNKQNYNLIKKLNDPNSFYYNYNLIYNFVYLKAGLNRRYLEQMKKFKIPYKFFGHRFFHYKYFKQGKLNLGVKNSFFNLFLFPNFSFVSFNFVNYFAGFNISFLNYLSTAKLSRFNDSFLKKNIMFSENNKLSLNSYENVSFREKYFSKCESNFFSFLFKYKKMFKFLRFKYFYFLAISSFKLKKLILDNFLKKYLKLFFVFKKKKSLYLKQSNWFKKKKFIDNSSLNEKKNVYNELLNSLNIFSTKRTLALSRSSKIFIFFYLKTFLSRRTNLFLNLNFKNESLVTNYKLIFKRYFHYFFRLHSLGFSTSNNSFFKTKFIIKLFFLLNLFFKKKLDLKLFGIYKYNIEKYKINLVSNLNKVKFEQIFFFFFCLYRFIIFFFNFVLKYDYNNIRNDFFFFYIFNKLILYKSNLFKLIKLLFVFIDFNLGEKKIKFYDLIFILFILFKCFYLLEYLTQYLHFILSNSYQFFLNKITVQKLSEIKFFFNYMFFFVNNFFFLKKNFHKNFFDLFFFDKANIYLNMNRKVKLNNVHFFFNYIFFNKSVDYLNYSDNNLLNFFFFVLKNNFIINKFLFINNVLCTDSNFLFLDPKLFNYRQLNSFNNFYKNSNLNDYISFLKGIKKINKKKNNFFFKNFYIKLSKLLLVSSFKKKLFFNLKKKNLIRRIFLKKKDKKLNFNLIFLKKLNKFFRIKYNKKLYNYVYRLKKHLLLKIKDRSAFFKKNIVTSKHYNSIINNNNGFFIGYNDSLFVYNNSVRILKDFFLKKSFKIKSQNIFFLKQYLFLLKNNFLKFKLLIFIKIFQLYKKLINLKYIFKNFSFYGFKSLRKLKFLFYFFFKKINFVKDLFFVFFIFFILNKEVKKFNYFVNFSFKGDYVKNVSLKKILFFKNNLNLY</sequence>
<feature type="transmembrane region" description="Helical" evidence="1">
    <location>
        <begin position="991"/>
        <end position="1016"/>
    </location>
</feature>
<protein>
    <submittedName>
        <fullName evidence="2">Uncharacterized protein</fullName>
    </submittedName>
</protein>
<geneLocation type="mitochondrion" evidence="2"/>
<keyword evidence="2" id="KW-0496">Mitochondrion</keyword>
<dbReference type="EMBL" id="MH910097">
    <property type="protein sequence ID" value="QBC73439.1"/>
    <property type="molecule type" value="Genomic_DNA"/>
</dbReference>
<name>A0A411K7Q1_9EUKA</name>
<gene>
    <name evidence="2" type="primary">ORF10</name>
</gene>
<accession>A0A411K7Q1</accession>
<feature type="transmembrane region" description="Helical" evidence="1">
    <location>
        <begin position="603"/>
        <end position="627"/>
    </location>
</feature>
<evidence type="ECO:0000256" key="1">
    <source>
        <dbReference type="SAM" id="Phobius"/>
    </source>
</evidence>
<keyword evidence="1" id="KW-0472">Membrane</keyword>
<reference evidence="2" key="1">
    <citation type="journal article" date="2019" name="Eur. J. Protist.">
        <title>The complete mitochondrial genome of Paravannella minima (Amoebozoa, Discosea, Vannellida).</title>
        <authorList>
            <person name="Bondarenko N."/>
            <person name="Glotova A."/>
            <person name="Nassonova E."/>
            <person name="Masharsky A."/>
            <person name="Polev D."/>
            <person name="Smirnov A."/>
        </authorList>
    </citation>
    <scope>NUCLEOTIDE SEQUENCE</scope>
</reference>
<organism evidence="2">
    <name type="scientific">Paravannella minima</name>
    <dbReference type="NCBI Taxonomy" id="1443144"/>
    <lineage>
        <taxon>Eukaryota</taxon>
        <taxon>Amoebozoa</taxon>
        <taxon>Discosea</taxon>
        <taxon>Flabellinia</taxon>
        <taxon>Vannellidae</taxon>
        <taxon>Paravannella</taxon>
    </lineage>
</organism>
<dbReference type="AlphaFoldDB" id="A0A411K7Q1"/>
<proteinExistence type="predicted"/>
<feature type="transmembrane region" description="Helical" evidence="1">
    <location>
        <begin position="571"/>
        <end position="591"/>
    </location>
</feature>
<dbReference type="RefSeq" id="YP_009557800.1">
    <property type="nucleotide sequence ID" value="NC_040955.1"/>
</dbReference>